<sequence length="651" mass="68822">RRSRRRPRRLPPMTTTTASTDLSPPLSSADGSVDALAAEDDVEETLDMVLHTHLPCLLLSSLTVAAFHGRWRVLRDKLSHLRSSLSQAARCPGWPRHPLLLDLLPALLSTVRSLQSLSDRCHDPSLPGGKLLLQSDLDIAASSLSLRLHDLNLLLRSGLLHRCDPHHFPPSPPPPSTNAIVLSQPGASASKEDLALFVRDLFTRLQIGGDEFKRKALDSLLRLLSENPGGDAHVSAAIVAGEGGVACLVRLLEASSSGQLPAVREQVAAAVSILATASEASRRAVFEEGGLGPLLRLLDTGSTLLKERAAAAIEAITADPANAWAVPAYGGVPVLIEACRPSGSRSLLARAVGSLRNVAAAVVDVRVAMAEEGAVPVLLEIVSPSGSCGGRSTLDDEDEDEGGARKNAVQCLCILSSAGSGDEDADGERVRARIIHEGGLQKLLQLFREIAVAGPPSSDQLAEQVLRAIHALSASPLARKVLSTTAGLFLQLGDLIKHGNPTMQQISATLLGELSPGEDIKRSMAGCMAALLKLMESVKPVNSQEAAARALVSLLAVRSNRKDLSKDEKSMTRLAGLLDPANDWVRKELPVAVVAALAGGGGVCRKRVTDMGMCQHLQKLAEAEVPGARKALQRTAGGRIKSIFSSISWRE</sequence>
<dbReference type="PANTHER" id="PTHR46043:SF2">
    <property type="entry name" value="ARM REPEAT SUPERFAMILY PROTEIN"/>
    <property type="match status" value="1"/>
</dbReference>
<organism evidence="4">
    <name type="scientific">Anthurium amnicola</name>
    <dbReference type="NCBI Taxonomy" id="1678845"/>
    <lineage>
        <taxon>Eukaryota</taxon>
        <taxon>Viridiplantae</taxon>
        <taxon>Streptophyta</taxon>
        <taxon>Embryophyta</taxon>
        <taxon>Tracheophyta</taxon>
        <taxon>Spermatophyta</taxon>
        <taxon>Magnoliopsida</taxon>
        <taxon>Liliopsida</taxon>
        <taxon>Araceae</taxon>
        <taxon>Pothoideae</taxon>
        <taxon>Potheae</taxon>
        <taxon>Anthurium</taxon>
    </lineage>
</organism>
<protein>
    <submittedName>
        <fullName evidence="4">Protein ARABIDILLO 2</fullName>
    </submittedName>
</protein>
<dbReference type="InterPro" id="IPR000225">
    <property type="entry name" value="Armadillo"/>
</dbReference>
<dbReference type="InterPro" id="IPR016024">
    <property type="entry name" value="ARM-type_fold"/>
</dbReference>
<evidence type="ECO:0000256" key="1">
    <source>
        <dbReference type="PROSITE-ProRule" id="PRU00259"/>
    </source>
</evidence>
<dbReference type="SUPFAM" id="SSF48371">
    <property type="entry name" value="ARM repeat"/>
    <property type="match status" value="1"/>
</dbReference>
<dbReference type="SMART" id="SM00185">
    <property type="entry name" value="ARM"/>
    <property type="match status" value="6"/>
</dbReference>
<dbReference type="InterPro" id="IPR011989">
    <property type="entry name" value="ARM-like"/>
</dbReference>
<feature type="region of interest" description="Disordered" evidence="2">
    <location>
        <begin position="1"/>
        <end position="32"/>
    </location>
</feature>
<proteinExistence type="predicted"/>
<feature type="repeat" description="ARM" evidence="1">
    <location>
        <begin position="243"/>
        <end position="289"/>
    </location>
</feature>
<name>A0A1D1XUY8_9ARAE</name>
<dbReference type="EMBL" id="GDJX01021739">
    <property type="protein sequence ID" value="JAT46197.1"/>
    <property type="molecule type" value="Transcribed_RNA"/>
</dbReference>
<dbReference type="InterPro" id="IPR054296">
    <property type="entry name" value="DUF7032"/>
</dbReference>
<feature type="non-terminal residue" evidence="4">
    <location>
        <position position="1"/>
    </location>
</feature>
<dbReference type="Pfam" id="PF23005">
    <property type="entry name" value="DUF7032"/>
    <property type="match status" value="1"/>
</dbReference>
<evidence type="ECO:0000259" key="3">
    <source>
        <dbReference type="Pfam" id="PF23005"/>
    </source>
</evidence>
<accession>A0A1D1XUY8</accession>
<dbReference type="Gene3D" id="1.25.10.10">
    <property type="entry name" value="Leucine-rich Repeat Variant"/>
    <property type="match status" value="1"/>
</dbReference>
<dbReference type="PROSITE" id="PS50176">
    <property type="entry name" value="ARM_REPEAT"/>
    <property type="match status" value="1"/>
</dbReference>
<reference evidence="4" key="1">
    <citation type="submission" date="2015-07" db="EMBL/GenBank/DDBJ databases">
        <title>Transcriptome Assembly of Anthurium amnicola.</title>
        <authorList>
            <person name="Suzuki J."/>
        </authorList>
    </citation>
    <scope>NUCLEOTIDE SEQUENCE</scope>
</reference>
<evidence type="ECO:0000256" key="2">
    <source>
        <dbReference type="SAM" id="MobiDB-lite"/>
    </source>
</evidence>
<feature type="compositionally biased region" description="Polar residues" evidence="2">
    <location>
        <begin position="18"/>
        <end position="30"/>
    </location>
</feature>
<feature type="domain" description="DUF7032" evidence="3">
    <location>
        <begin position="53"/>
        <end position="158"/>
    </location>
</feature>
<dbReference type="PANTHER" id="PTHR46043">
    <property type="entry name" value="ARM REPEAT SUPERFAMILY PROTEIN"/>
    <property type="match status" value="1"/>
</dbReference>
<evidence type="ECO:0000313" key="4">
    <source>
        <dbReference type="EMBL" id="JAT46197.1"/>
    </source>
</evidence>
<dbReference type="AlphaFoldDB" id="A0A1D1XUY8"/>
<gene>
    <name evidence="4" type="primary">At3g60350_0</name>
    <name evidence="4" type="ORF">g.48062</name>
</gene>